<dbReference type="PANTHER" id="PTHR43000">
    <property type="entry name" value="DTDP-D-GLUCOSE 4,6-DEHYDRATASE-RELATED"/>
    <property type="match status" value="1"/>
</dbReference>
<dbReference type="NCBIfam" id="TIGR02622">
    <property type="entry name" value="CDP_4_6_dhtase"/>
    <property type="match status" value="1"/>
</dbReference>
<sequence>MEDLGINSVFWRGRRVLVTGHTGFKGAWLSLWLNRLGAHVTGFALAPNTTPSLYELARVDELVDSHIGDVRDLEGLSRVVKTSEPEVVIHMAAQPLVRDSYRIPVDTYATNVMGTVHLLESVRRIGSVRAVVNVTTDKCYENREWNWGYRENEAMGGFDPYSSSKACSELVTAAYRQSFFNPYSYPEHKVAIATARAGNVIGGGDWAADRLVPDCMRSLLAGEPVPIRNPNAIRPWQHVLEPVSGYLALAHRLYLEGAGYAEGWNFGPFEEDTRPVGWIVERICSEWGEGAGFVVDDGPHPHEAHYLKLDSSKARNRLKWRPRLNLGQALDWSIQWYRAFAAGEDMRRVTEQQILTYQRQAQ</sequence>
<protein>
    <submittedName>
        <fullName evidence="2">CDP-glucose 4,6-dehydratase</fullName>
        <ecNumber evidence="2">4.2.1.45</ecNumber>
    </submittedName>
</protein>
<dbReference type="GO" id="GO:0047733">
    <property type="term" value="F:CDP-glucose 4,6-dehydratase activity"/>
    <property type="evidence" value="ECO:0007669"/>
    <property type="project" value="UniProtKB-EC"/>
</dbReference>
<dbReference type="EC" id="4.2.1.45" evidence="2"/>
<keyword evidence="3" id="KW-1185">Reference proteome</keyword>
<reference evidence="2 3" key="1">
    <citation type="submission" date="2021-06" db="EMBL/GenBank/DDBJ databases">
        <title>Gemonas diversity in paddy soil.</title>
        <authorList>
            <person name="Liu G."/>
        </authorList>
    </citation>
    <scope>NUCLEOTIDE SEQUENCE [LARGE SCALE GENOMIC DNA]</scope>
    <source>
        <strain evidence="2 3">RG2</strain>
    </source>
</reference>
<accession>A0ABX8LQZ1</accession>
<dbReference type="Proteomes" id="UP000683559">
    <property type="component" value="Chromosome"/>
</dbReference>
<keyword evidence="2" id="KW-0456">Lyase</keyword>
<organism evidence="2 3">
    <name type="scientific">Geomonas subterranea</name>
    <dbReference type="NCBI Taxonomy" id="2847989"/>
    <lineage>
        <taxon>Bacteria</taxon>
        <taxon>Pseudomonadati</taxon>
        <taxon>Thermodesulfobacteriota</taxon>
        <taxon>Desulfuromonadia</taxon>
        <taxon>Geobacterales</taxon>
        <taxon>Geobacteraceae</taxon>
        <taxon>Geomonas</taxon>
    </lineage>
</organism>
<name>A0ABX8LQZ1_9BACT</name>
<dbReference type="RefSeq" id="WP_217289536.1">
    <property type="nucleotide sequence ID" value="NZ_CP077683.1"/>
</dbReference>
<dbReference type="InterPro" id="IPR013445">
    <property type="entry name" value="CDP_4_6_deHydtase"/>
</dbReference>
<dbReference type="CDD" id="cd05252">
    <property type="entry name" value="CDP_GD_SDR_e"/>
    <property type="match status" value="1"/>
</dbReference>
<dbReference type="Pfam" id="PF16363">
    <property type="entry name" value="GDP_Man_Dehyd"/>
    <property type="match status" value="1"/>
</dbReference>
<proteinExistence type="predicted"/>
<feature type="domain" description="NAD(P)-binding" evidence="1">
    <location>
        <begin position="17"/>
        <end position="328"/>
    </location>
</feature>
<dbReference type="InterPro" id="IPR016040">
    <property type="entry name" value="NAD(P)-bd_dom"/>
</dbReference>
<dbReference type="EMBL" id="CP077683">
    <property type="protein sequence ID" value="QXE92999.1"/>
    <property type="molecule type" value="Genomic_DNA"/>
</dbReference>
<evidence type="ECO:0000313" key="2">
    <source>
        <dbReference type="EMBL" id="QXE92999.1"/>
    </source>
</evidence>
<evidence type="ECO:0000259" key="1">
    <source>
        <dbReference type="Pfam" id="PF16363"/>
    </source>
</evidence>
<gene>
    <name evidence="2" type="primary">rfbG</name>
    <name evidence="2" type="ORF">KP001_03020</name>
</gene>
<evidence type="ECO:0000313" key="3">
    <source>
        <dbReference type="Proteomes" id="UP000683559"/>
    </source>
</evidence>